<feature type="region of interest" description="Disordered" evidence="1">
    <location>
        <begin position="423"/>
        <end position="482"/>
    </location>
</feature>
<name>A0AAE0EV42_9CHLO</name>
<dbReference type="Proteomes" id="UP001190700">
    <property type="component" value="Unassembled WGS sequence"/>
</dbReference>
<dbReference type="EMBL" id="LGRX02033271">
    <property type="protein sequence ID" value="KAK3241958.1"/>
    <property type="molecule type" value="Genomic_DNA"/>
</dbReference>
<gene>
    <name evidence="2" type="ORF">CYMTET_48318</name>
</gene>
<feature type="region of interest" description="Disordered" evidence="1">
    <location>
        <begin position="70"/>
        <end position="109"/>
    </location>
</feature>
<feature type="compositionally biased region" description="Low complexity" evidence="1">
    <location>
        <begin position="425"/>
        <end position="436"/>
    </location>
</feature>
<feature type="region of interest" description="Disordered" evidence="1">
    <location>
        <begin position="171"/>
        <end position="190"/>
    </location>
</feature>
<reference evidence="2 3" key="1">
    <citation type="journal article" date="2015" name="Genome Biol. Evol.">
        <title>Comparative Genomics of a Bacterivorous Green Alga Reveals Evolutionary Causalities and Consequences of Phago-Mixotrophic Mode of Nutrition.</title>
        <authorList>
            <person name="Burns J.A."/>
            <person name="Paasch A."/>
            <person name="Narechania A."/>
            <person name="Kim E."/>
        </authorList>
    </citation>
    <scope>NUCLEOTIDE SEQUENCE [LARGE SCALE GENOMIC DNA]</scope>
    <source>
        <strain evidence="2 3">PLY_AMNH</strain>
    </source>
</reference>
<evidence type="ECO:0000256" key="1">
    <source>
        <dbReference type="SAM" id="MobiDB-lite"/>
    </source>
</evidence>
<evidence type="ECO:0000313" key="2">
    <source>
        <dbReference type="EMBL" id="KAK3241958.1"/>
    </source>
</evidence>
<comment type="caution">
    <text evidence="2">The sequence shown here is derived from an EMBL/GenBank/DDBJ whole genome shotgun (WGS) entry which is preliminary data.</text>
</comment>
<dbReference type="AlphaFoldDB" id="A0AAE0EV42"/>
<feature type="region of interest" description="Disordered" evidence="1">
    <location>
        <begin position="131"/>
        <end position="150"/>
    </location>
</feature>
<dbReference type="Gene3D" id="2.40.70.10">
    <property type="entry name" value="Acid Proteases"/>
    <property type="match status" value="1"/>
</dbReference>
<proteinExistence type="predicted"/>
<dbReference type="SUPFAM" id="SSF50630">
    <property type="entry name" value="Acid proteases"/>
    <property type="match status" value="1"/>
</dbReference>
<protein>
    <submittedName>
        <fullName evidence="2">Uncharacterized protein</fullName>
    </submittedName>
</protein>
<dbReference type="Pfam" id="PF13650">
    <property type="entry name" value="Asp_protease_2"/>
    <property type="match status" value="1"/>
</dbReference>
<feature type="compositionally biased region" description="Low complexity" evidence="1">
    <location>
        <begin position="458"/>
        <end position="469"/>
    </location>
</feature>
<feature type="compositionally biased region" description="Basic and acidic residues" evidence="1">
    <location>
        <begin position="181"/>
        <end position="190"/>
    </location>
</feature>
<keyword evidence="3" id="KW-1185">Reference proteome</keyword>
<dbReference type="InterPro" id="IPR021109">
    <property type="entry name" value="Peptidase_aspartic_dom_sf"/>
</dbReference>
<sequence>MEPSAPPVMASTPMEVQIKFPLFGRGSRGPPCSKGVYQRALQPPGARRVRFRDEVAPRQLFGRALRRQLDRAKPPTLSRAQQRLRRSQPEAWEAGRAAALRSQEAEVHHHRIRSAMTKIKGRVKRLQKLTLQRKEKEAARPAPWPGDPTPEDEILRLARWTALIAEAGTYHLPDDNSEEELNPREEEPRLSKLASIRPEIGVEAGAGRWGEWMDDHVLAAMDARGPTLLIFWAWVGKVRVKVLVDTGASSSFTSLETAKKLKLQPTTHETPMRVQVADGSVYDANSCIRPKLTAETRKGSYSKQVTLRVMPLSLGVDVVLGGDWLRAQKRVTFDYAQYGSVRFGHGSQKVVIAGCSPGSASAGKHQAMGLVEAQLIGVKQARKDLRVLRDREQEAYLVYLAPDGTFQMEATSEPTSPLDAAAVLSGTASTASSSSSEGDDTSQRGGEETSREEDSDSEASVATLISDSSSDADSDTDEYEALSAEDAAQELVCAVRPESCPISTTPVGKDWGPYPLKARWEAFQMLTQERKERAAQYHAAGLDPDWEDEAYQLWLTAQTVESPESSTSDRDWGPSPKRTRWEAFQMLPRERRERAVRDHAAGLNPDWEKEAYRLWETAQELQRRRKQRGVLPGRRERRTVATVPPCAAALNVVSGGAPALAPTASVGVLAKGAARAPAHATAKEAQPDETDAGEVCAWGTTTDARKYVFD</sequence>
<dbReference type="CDD" id="cd00303">
    <property type="entry name" value="retropepsin_like"/>
    <property type="match status" value="1"/>
</dbReference>
<feature type="compositionally biased region" description="Acidic residues" evidence="1">
    <location>
        <begin position="470"/>
        <end position="480"/>
    </location>
</feature>
<evidence type="ECO:0000313" key="3">
    <source>
        <dbReference type="Proteomes" id="UP001190700"/>
    </source>
</evidence>
<accession>A0AAE0EV42</accession>
<organism evidence="2 3">
    <name type="scientific">Cymbomonas tetramitiformis</name>
    <dbReference type="NCBI Taxonomy" id="36881"/>
    <lineage>
        <taxon>Eukaryota</taxon>
        <taxon>Viridiplantae</taxon>
        <taxon>Chlorophyta</taxon>
        <taxon>Pyramimonadophyceae</taxon>
        <taxon>Pyramimonadales</taxon>
        <taxon>Pyramimonadaceae</taxon>
        <taxon>Cymbomonas</taxon>
    </lineage>
</organism>